<dbReference type="InterPro" id="IPR000647">
    <property type="entry name" value="CTF/NFI"/>
</dbReference>
<evidence type="ECO:0000259" key="10">
    <source>
        <dbReference type="PROSITE" id="PS51080"/>
    </source>
</evidence>
<keyword evidence="2" id="KW-0235">DNA replication</keyword>
<comment type="subcellular location">
    <subcellularLocation>
        <location evidence="1">Nucleus</location>
    </subcellularLocation>
</comment>
<keyword evidence="12" id="KW-1185">Reference proteome</keyword>
<keyword evidence="7" id="KW-0539">Nucleus</keyword>
<feature type="coiled-coil region" evidence="8">
    <location>
        <begin position="41"/>
        <end position="68"/>
    </location>
</feature>
<accession>A0A2T7NNN7</accession>
<name>A0A2T7NNN7_POMCA</name>
<feature type="compositionally biased region" description="Low complexity" evidence="9">
    <location>
        <begin position="420"/>
        <end position="438"/>
    </location>
</feature>
<reference evidence="11 12" key="1">
    <citation type="submission" date="2018-04" db="EMBL/GenBank/DDBJ databases">
        <title>The genome of golden apple snail Pomacea canaliculata provides insight into stress tolerance and invasive adaptation.</title>
        <authorList>
            <person name="Liu C."/>
            <person name="Liu B."/>
            <person name="Ren Y."/>
            <person name="Zhang Y."/>
            <person name="Wang H."/>
            <person name="Li S."/>
            <person name="Jiang F."/>
            <person name="Yin L."/>
            <person name="Zhang G."/>
            <person name="Qian W."/>
            <person name="Fan W."/>
        </authorList>
    </citation>
    <scope>NUCLEOTIDE SEQUENCE [LARGE SCALE GENOMIC DNA]</scope>
    <source>
        <strain evidence="11">SZHN2017</strain>
        <tissue evidence="11">Muscle</tissue>
    </source>
</reference>
<proteinExistence type="predicted"/>
<dbReference type="InterPro" id="IPR019548">
    <property type="entry name" value="CTF/NFI_DNA-bd_N"/>
</dbReference>
<dbReference type="GO" id="GO:0005634">
    <property type="term" value="C:nucleus"/>
    <property type="evidence" value="ECO:0007669"/>
    <property type="project" value="UniProtKB-SubCell"/>
</dbReference>
<feature type="region of interest" description="Disordered" evidence="9">
    <location>
        <begin position="226"/>
        <end position="284"/>
    </location>
</feature>
<evidence type="ECO:0000256" key="7">
    <source>
        <dbReference type="ARBA" id="ARBA00023242"/>
    </source>
</evidence>
<evidence type="ECO:0000313" key="12">
    <source>
        <dbReference type="Proteomes" id="UP000245119"/>
    </source>
</evidence>
<dbReference type="SMART" id="SM00523">
    <property type="entry name" value="DWA"/>
    <property type="match status" value="1"/>
</dbReference>
<evidence type="ECO:0000313" key="11">
    <source>
        <dbReference type="EMBL" id="PVD22790.1"/>
    </source>
</evidence>
<evidence type="ECO:0000256" key="6">
    <source>
        <dbReference type="ARBA" id="ARBA00023163"/>
    </source>
</evidence>
<dbReference type="GO" id="GO:0045893">
    <property type="term" value="P:positive regulation of DNA-templated transcription"/>
    <property type="evidence" value="ECO:0007669"/>
    <property type="project" value="UniProtKB-ARBA"/>
</dbReference>
<sequence length="624" mass="67674">MCHCMLQDEFHPFIEALLPHVKAFSYTWFNLQAAKRKYFKKHEKRMSMEEERRVKEELQNEKAEVKQKWASRLLAKLRKDITQECREDFVLSITGKGPPVCVLSNPDQKGKMRRIDCLRQADKVWRLDLVMVILFKAIPLESTDGERLEKARSCVHPNLCVNPHHISVSVRELDLYLANFIHSYVPDPRVDYADLPMNGDPDIKASIMMPQNGTHGMVPQTRLDSPSSYYSYSPHAQDPGQPTMVSLHPALPNGQPGALSPAGNPHKRLKRTTMSSISSAEEDVESVGEEGENLSGYFAKSAAGLTAHQWQGDHVDHTMSQSLGIGSNPGGGPHHGSMKYSDNPQGPDTFTDFVTLVCQEAQSTQNQHQSGQSSPPLKSPTKLSQFFSPGMLPPPPPPPPNLARPVAIHRTSDGQSTVVSSANMPTSTSASNSSVSGSTQGGGLTSSPSTPPPSRGVVSSPFTVLSSRPEHAFSHIHPQGHQVFTYPSLSPVNAISGVISPTTLSLIASPMATPRTTPRSTPIPRWTTPFIPLDENVDYSMLANIMPTVNPDEALLSEERYFSAVQSAEGMDSGNGNGGHSSHTSQTVSPASSHGPPPTAHPHASPLPPSGNSPKPHTQSQGTT</sequence>
<dbReference type="PROSITE" id="PS51080">
    <property type="entry name" value="CTF_NFI_2"/>
    <property type="match status" value="1"/>
</dbReference>
<protein>
    <recommendedName>
        <fullName evidence="10">CTF/NF-I domain-containing protein</fullName>
    </recommendedName>
</protein>
<keyword evidence="4" id="KW-0238">DNA-binding</keyword>
<evidence type="ECO:0000256" key="3">
    <source>
        <dbReference type="ARBA" id="ARBA00023015"/>
    </source>
</evidence>
<feature type="compositionally biased region" description="Polar residues" evidence="9">
    <location>
        <begin position="612"/>
        <end position="624"/>
    </location>
</feature>
<organism evidence="11 12">
    <name type="scientific">Pomacea canaliculata</name>
    <name type="common">Golden apple snail</name>
    <dbReference type="NCBI Taxonomy" id="400727"/>
    <lineage>
        <taxon>Eukaryota</taxon>
        <taxon>Metazoa</taxon>
        <taxon>Spiralia</taxon>
        <taxon>Lophotrochozoa</taxon>
        <taxon>Mollusca</taxon>
        <taxon>Gastropoda</taxon>
        <taxon>Caenogastropoda</taxon>
        <taxon>Architaenioglossa</taxon>
        <taxon>Ampullarioidea</taxon>
        <taxon>Ampullariidae</taxon>
        <taxon>Pomacea</taxon>
    </lineage>
</organism>
<feature type="compositionally biased region" description="Pro residues" evidence="9">
    <location>
        <begin position="391"/>
        <end position="402"/>
    </location>
</feature>
<feature type="compositionally biased region" description="Polar residues" evidence="9">
    <location>
        <begin position="360"/>
        <end position="372"/>
    </location>
</feature>
<feature type="region of interest" description="Disordered" evidence="9">
    <location>
        <begin position="318"/>
        <end position="461"/>
    </location>
</feature>
<dbReference type="InterPro" id="IPR003619">
    <property type="entry name" value="MAD_homology1_Dwarfin-type"/>
</dbReference>
<dbReference type="InterPro" id="IPR020604">
    <property type="entry name" value="CTF/NFI_DNA-bd-dom"/>
</dbReference>
<feature type="region of interest" description="Disordered" evidence="9">
    <location>
        <begin position="568"/>
        <end position="624"/>
    </location>
</feature>
<evidence type="ECO:0000256" key="5">
    <source>
        <dbReference type="ARBA" id="ARBA00023159"/>
    </source>
</evidence>
<keyword evidence="8" id="KW-0175">Coiled coil</keyword>
<dbReference type="PANTHER" id="PTHR11492:SF2">
    <property type="entry name" value="NUCLEAR FACTOR 1 C-TYPE"/>
    <property type="match status" value="1"/>
</dbReference>
<evidence type="ECO:0000256" key="8">
    <source>
        <dbReference type="SAM" id="Coils"/>
    </source>
</evidence>
<feature type="compositionally biased region" description="Pro residues" evidence="9">
    <location>
        <begin position="595"/>
        <end position="611"/>
    </location>
</feature>
<dbReference type="EMBL" id="PZQS01000010">
    <property type="protein sequence ID" value="PVD22790.1"/>
    <property type="molecule type" value="Genomic_DNA"/>
</dbReference>
<dbReference type="Pfam" id="PF03165">
    <property type="entry name" value="MH1"/>
    <property type="match status" value="1"/>
</dbReference>
<dbReference type="GO" id="GO:0006260">
    <property type="term" value="P:DNA replication"/>
    <property type="evidence" value="ECO:0007669"/>
    <property type="project" value="UniProtKB-KW"/>
</dbReference>
<dbReference type="STRING" id="400727.A0A2T7NNN7"/>
<evidence type="ECO:0000256" key="4">
    <source>
        <dbReference type="ARBA" id="ARBA00023125"/>
    </source>
</evidence>
<dbReference type="GO" id="GO:0000978">
    <property type="term" value="F:RNA polymerase II cis-regulatory region sequence-specific DNA binding"/>
    <property type="evidence" value="ECO:0007669"/>
    <property type="project" value="TreeGrafter"/>
</dbReference>
<comment type="caution">
    <text evidence="11">The sequence shown here is derived from an EMBL/GenBank/DDBJ whole genome shotgun (WGS) entry which is preliminary data.</text>
</comment>
<dbReference type="OrthoDB" id="10055441at2759"/>
<keyword evidence="3" id="KW-0805">Transcription regulation</keyword>
<evidence type="ECO:0000256" key="1">
    <source>
        <dbReference type="ARBA" id="ARBA00004123"/>
    </source>
</evidence>
<keyword evidence="5" id="KW-0010">Activator</keyword>
<evidence type="ECO:0000256" key="2">
    <source>
        <dbReference type="ARBA" id="ARBA00022705"/>
    </source>
</evidence>
<keyword evidence="6" id="KW-0804">Transcription</keyword>
<dbReference type="PANTHER" id="PTHR11492">
    <property type="entry name" value="NUCLEAR FACTOR I"/>
    <property type="match status" value="1"/>
</dbReference>
<feature type="compositionally biased region" description="Low complexity" evidence="9">
    <location>
        <begin position="373"/>
        <end position="384"/>
    </location>
</feature>
<dbReference type="GO" id="GO:0000981">
    <property type="term" value="F:DNA-binding transcription factor activity, RNA polymerase II-specific"/>
    <property type="evidence" value="ECO:0007669"/>
    <property type="project" value="TreeGrafter"/>
</dbReference>
<dbReference type="Pfam" id="PF10524">
    <property type="entry name" value="NfI_DNAbd_pre-N"/>
    <property type="match status" value="1"/>
</dbReference>
<dbReference type="Proteomes" id="UP000245119">
    <property type="component" value="Linkage Group LG10"/>
</dbReference>
<feature type="domain" description="CTF/NF-I" evidence="10">
    <location>
        <begin position="1"/>
        <end position="192"/>
    </location>
</feature>
<evidence type="ECO:0000256" key="9">
    <source>
        <dbReference type="SAM" id="MobiDB-lite"/>
    </source>
</evidence>
<gene>
    <name evidence="11" type="ORF">C0Q70_16046</name>
</gene>
<dbReference type="AlphaFoldDB" id="A0A2T7NNN7"/>